<dbReference type="Proteomes" id="UP000240653">
    <property type="component" value="Unassembled WGS sequence"/>
</dbReference>
<dbReference type="SUPFAM" id="SSF56784">
    <property type="entry name" value="HAD-like"/>
    <property type="match status" value="1"/>
</dbReference>
<name>A0A2P7S8Y1_9HYPH</name>
<organism evidence="1 2">
    <name type="scientific">Pseudaminobacter soli</name>
    <name type="common">ex Li et al. 2025</name>
    <dbReference type="NCBI Taxonomy" id="1295366"/>
    <lineage>
        <taxon>Bacteria</taxon>
        <taxon>Pseudomonadati</taxon>
        <taxon>Pseudomonadota</taxon>
        <taxon>Alphaproteobacteria</taxon>
        <taxon>Hyphomicrobiales</taxon>
        <taxon>Phyllobacteriaceae</taxon>
        <taxon>Pseudaminobacter</taxon>
    </lineage>
</organism>
<dbReference type="CDD" id="cd07526">
    <property type="entry name" value="HAD_BPGM_like"/>
    <property type="match status" value="1"/>
</dbReference>
<dbReference type="NCBIfam" id="TIGR01509">
    <property type="entry name" value="HAD-SF-IA-v3"/>
    <property type="match status" value="1"/>
</dbReference>
<dbReference type="InterPro" id="IPR006439">
    <property type="entry name" value="HAD-SF_hydro_IA"/>
</dbReference>
<dbReference type="SFLD" id="SFLDG01135">
    <property type="entry name" value="C1.5.6:_HAD__Beta-PGM__Phospha"/>
    <property type="match status" value="1"/>
</dbReference>
<dbReference type="GO" id="GO:0016787">
    <property type="term" value="F:hydrolase activity"/>
    <property type="evidence" value="ECO:0007669"/>
    <property type="project" value="UniProtKB-KW"/>
</dbReference>
<dbReference type="PANTHER" id="PTHR18901:SF38">
    <property type="entry name" value="PSEUDOURIDINE-5'-PHOSPHATASE"/>
    <property type="match status" value="1"/>
</dbReference>
<dbReference type="EMBL" id="PXYL01000009">
    <property type="protein sequence ID" value="PSJ58949.1"/>
    <property type="molecule type" value="Genomic_DNA"/>
</dbReference>
<dbReference type="PANTHER" id="PTHR18901">
    <property type="entry name" value="2-DEOXYGLUCOSE-6-PHOSPHATE PHOSPHATASE 2"/>
    <property type="match status" value="1"/>
</dbReference>
<dbReference type="Gene3D" id="1.10.150.240">
    <property type="entry name" value="Putative phosphatase, domain 2"/>
    <property type="match status" value="1"/>
</dbReference>
<protein>
    <submittedName>
        <fullName evidence="1">HAD family hydrolase</fullName>
    </submittedName>
</protein>
<keyword evidence="1" id="KW-0378">Hydrolase</keyword>
<dbReference type="InterPro" id="IPR023198">
    <property type="entry name" value="PGP-like_dom2"/>
</dbReference>
<keyword evidence="2" id="KW-1185">Reference proteome</keyword>
<evidence type="ECO:0000313" key="1">
    <source>
        <dbReference type="EMBL" id="PSJ58949.1"/>
    </source>
</evidence>
<dbReference type="AlphaFoldDB" id="A0A2P7S8Y1"/>
<dbReference type="SFLD" id="SFLDS00003">
    <property type="entry name" value="Haloacid_Dehalogenase"/>
    <property type="match status" value="1"/>
</dbReference>
<accession>A0A2P7S8Y1</accession>
<dbReference type="Pfam" id="PF00702">
    <property type="entry name" value="Hydrolase"/>
    <property type="match status" value="1"/>
</dbReference>
<gene>
    <name evidence="1" type="ORF">C7I85_18540</name>
</gene>
<reference evidence="1 2" key="1">
    <citation type="submission" date="2018-03" db="EMBL/GenBank/DDBJ databases">
        <title>The draft genome of Mesorhizobium soli JCM 19897.</title>
        <authorList>
            <person name="Li L."/>
            <person name="Liu L."/>
            <person name="Liang L."/>
            <person name="Wang T."/>
            <person name="Zhang X."/>
        </authorList>
    </citation>
    <scope>NUCLEOTIDE SEQUENCE [LARGE SCALE GENOMIC DNA]</scope>
    <source>
        <strain evidence="1 2">JCM 19897</strain>
    </source>
</reference>
<dbReference type="InterPro" id="IPR036412">
    <property type="entry name" value="HAD-like_sf"/>
</dbReference>
<sequence length="250" mass="26560">MSLTTRNPPRVKPRAALHQVKALIDLVIFDCDGVLVDSEILAAQVTCQTLDAIGLTMSVEDTISSLVGLDAMAARRKLETIHGVPLPVDFEARLAERLDHAFNTQLKPIAGIAELLRGLDQPYCVASNSGRERLRCTFAATGLAPLVEGRVFSADDVARGKPAPDLFLYAAKTMGGVPPERCLVIEDSVTGVTAARAAGMRVIGFCGGGHILPGHDQRLLSLGADRIMTDHYQLAALPWLVTGVSAVVSA</sequence>
<evidence type="ECO:0000313" key="2">
    <source>
        <dbReference type="Proteomes" id="UP000240653"/>
    </source>
</evidence>
<dbReference type="OrthoDB" id="9797743at2"/>
<dbReference type="InterPro" id="IPR023214">
    <property type="entry name" value="HAD_sf"/>
</dbReference>
<comment type="caution">
    <text evidence="1">The sequence shown here is derived from an EMBL/GenBank/DDBJ whole genome shotgun (WGS) entry which is preliminary data.</text>
</comment>
<proteinExistence type="predicted"/>
<dbReference type="Gene3D" id="3.40.50.1000">
    <property type="entry name" value="HAD superfamily/HAD-like"/>
    <property type="match status" value="1"/>
</dbReference>
<dbReference type="SFLD" id="SFLDG01129">
    <property type="entry name" value="C1.5:_HAD__Beta-PGM__Phosphata"/>
    <property type="match status" value="1"/>
</dbReference>